<dbReference type="EMBL" id="BARW01028460">
    <property type="protein sequence ID" value="GAJ13168.1"/>
    <property type="molecule type" value="Genomic_DNA"/>
</dbReference>
<name>X1U6J4_9ZZZZ</name>
<sequence>MVGIYSSETEKVLVPVALLENWDRRLELLQALCLLMKLLIDDMKSEEQSRRWRVLWPVSLS</sequence>
<reference evidence="1" key="1">
    <citation type="journal article" date="2014" name="Front. Microbiol.">
        <title>High frequency of phylogenetically diverse reductive dehalogenase-homologous genes in deep subseafloor sedimentary metagenomes.</title>
        <authorList>
            <person name="Kawai M."/>
            <person name="Futagami T."/>
            <person name="Toyoda A."/>
            <person name="Takaki Y."/>
            <person name="Nishi S."/>
            <person name="Hori S."/>
            <person name="Arai W."/>
            <person name="Tsubouchi T."/>
            <person name="Morono Y."/>
            <person name="Uchiyama I."/>
            <person name="Ito T."/>
            <person name="Fujiyama A."/>
            <person name="Inagaki F."/>
            <person name="Takami H."/>
        </authorList>
    </citation>
    <scope>NUCLEOTIDE SEQUENCE</scope>
    <source>
        <strain evidence="1">Expedition CK06-06</strain>
    </source>
</reference>
<accession>X1U6J4</accession>
<proteinExistence type="predicted"/>
<evidence type="ECO:0000313" key="1">
    <source>
        <dbReference type="EMBL" id="GAJ13168.1"/>
    </source>
</evidence>
<protein>
    <submittedName>
        <fullName evidence="1">Uncharacterized protein</fullName>
    </submittedName>
</protein>
<organism evidence="1">
    <name type="scientific">marine sediment metagenome</name>
    <dbReference type="NCBI Taxonomy" id="412755"/>
    <lineage>
        <taxon>unclassified sequences</taxon>
        <taxon>metagenomes</taxon>
        <taxon>ecological metagenomes</taxon>
    </lineage>
</organism>
<gene>
    <name evidence="1" type="ORF">S12H4_45943</name>
</gene>
<dbReference type="AlphaFoldDB" id="X1U6J4"/>
<comment type="caution">
    <text evidence="1">The sequence shown here is derived from an EMBL/GenBank/DDBJ whole genome shotgun (WGS) entry which is preliminary data.</text>
</comment>